<dbReference type="OrthoDB" id="955345at2"/>
<evidence type="ECO:0000313" key="4">
    <source>
        <dbReference type="Proteomes" id="UP000199532"/>
    </source>
</evidence>
<name>A0A1H6QS43_9BACT</name>
<dbReference type="GO" id="GO:0009307">
    <property type="term" value="P:DNA restriction-modification system"/>
    <property type="evidence" value="ECO:0007669"/>
    <property type="project" value="UniProtKB-KW"/>
</dbReference>
<evidence type="ECO:0000313" key="3">
    <source>
        <dbReference type="EMBL" id="SEI41802.1"/>
    </source>
</evidence>
<organism evidence="3 4">
    <name type="scientific">Dyadobacter koreensis</name>
    <dbReference type="NCBI Taxonomy" id="408657"/>
    <lineage>
        <taxon>Bacteria</taxon>
        <taxon>Pseudomonadati</taxon>
        <taxon>Bacteroidota</taxon>
        <taxon>Cytophagia</taxon>
        <taxon>Cytophagales</taxon>
        <taxon>Spirosomataceae</taxon>
        <taxon>Dyadobacter</taxon>
    </lineage>
</organism>
<gene>
    <name evidence="3" type="ORF">SAMN04487995_0554</name>
</gene>
<dbReference type="GO" id="GO:0003677">
    <property type="term" value="F:DNA binding"/>
    <property type="evidence" value="ECO:0007669"/>
    <property type="project" value="UniProtKB-KW"/>
</dbReference>
<accession>A0A1H6QS43</accession>
<keyword evidence="1" id="KW-0680">Restriction system</keyword>
<dbReference type="STRING" id="408657.SAMN04487995_0554"/>
<proteinExistence type="predicted"/>
<dbReference type="Gene3D" id="3.90.220.20">
    <property type="entry name" value="DNA methylase specificity domains"/>
    <property type="match status" value="1"/>
</dbReference>
<evidence type="ECO:0008006" key="5">
    <source>
        <dbReference type="Google" id="ProtNLM"/>
    </source>
</evidence>
<keyword evidence="2" id="KW-0238">DNA-binding</keyword>
<reference evidence="3 4" key="1">
    <citation type="submission" date="2016-10" db="EMBL/GenBank/DDBJ databases">
        <authorList>
            <person name="de Groot N.N."/>
        </authorList>
    </citation>
    <scope>NUCLEOTIDE SEQUENCE [LARGE SCALE GENOMIC DNA]</scope>
    <source>
        <strain evidence="3 4">DSM 19938</strain>
    </source>
</reference>
<keyword evidence="4" id="KW-1185">Reference proteome</keyword>
<evidence type="ECO:0000256" key="2">
    <source>
        <dbReference type="ARBA" id="ARBA00023125"/>
    </source>
</evidence>
<dbReference type="Proteomes" id="UP000199532">
    <property type="component" value="Unassembled WGS sequence"/>
</dbReference>
<dbReference type="InterPro" id="IPR044946">
    <property type="entry name" value="Restrct_endonuc_typeI_TRD_sf"/>
</dbReference>
<dbReference type="RefSeq" id="WP_090331696.1">
    <property type="nucleotide sequence ID" value="NZ_FNXY01000001.1"/>
</dbReference>
<sequence length="172" mass="19772">MNSFWPAEWELTPLENIAHVSTGCPYRTFDYPEDYLNEVLLIDHINEGSIEISEPKFMKISEREIVKYKLKKDDLVFAHRTSPKQLGKIARFQSAKTVIHTANFVRISPMDLRDSPLIEQVLKIYKLRGLFSELSKAYPNVNSLSLAQIKQIEIPRINLSAMAAISQLCESF</sequence>
<dbReference type="EMBL" id="FNXY01000001">
    <property type="protein sequence ID" value="SEI41802.1"/>
    <property type="molecule type" value="Genomic_DNA"/>
</dbReference>
<evidence type="ECO:0000256" key="1">
    <source>
        <dbReference type="ARBA" id="ARBA00022747"/>
    </source>
</evidence>
<dbReference type="SUPFAM" id="SSF116734">
    <property type="entry name" value="DNA methylase specificity domain"/>
    <property type="match status" value="1"/>
</dbReference>
<protein>
    <recommendedName>
        <fullName evidence="5">Type I restriction modification DNA specificity domain-containing protein</fullName>
    </recommendedName>
</protein>
<dbReference type="AlphaFoldDB" id="A0A1H6QS43"/>